<protein>
    <recommendedName>
        <fullName evidence="2">SprT-like domain-containing protein</fullName>
    </recommendedName>
</protein>
<feature type="region of interest" description="Disordered" evidence="1">
    <location>
        <begin position="1"/>
        <end position="124"/>
    </location>
</feature>
<dbReference type="GO" id="GO:0006950">
    <property type="term" value="P:response to stress"/>
    <property type="evidence" value="ECO:0007669"/>
    <property type="project" value="UniProtKB-ARBA"/>
</dbReference>
<evidence type="ECO:0000313" key="3">
    <source>
        <dbReference type="EMBL" id="KEF62279.1"/>
    </source>
</evidence>
<dbReference type="VEuPathDB" id="FungiDB:A1O9_00251"/>
<dbReference type="SMART" id="SM00731">
    <property type="entry name" value="SprT"/>
    <property type="match status" value="1"/>
</dbReference>
<dbReference type="HOGENOM" id="CLU_012966_2_1_1"/>
<feature type="compositionally biased region" description="Low complexity" evidence="1">
    <location>
        <begin position="779"/>
        <end position="804"/>
    </location>
</feature>
<feature type="region of interest" description="Disordered" evidence="1">
    <location>
        <begin position="489"/>
        <end position="533"/>
    </location>
</feature>
<feature type="compositionally biased region" description="Polar residues" evidence="1">
    <location>
        <begin position="336"/>
        <end position="351"/>
    </location>
</feature>
<sequence>MASYSSEDEFPELSAILAPKPLMATSTNSNLRRSPRKKGTVAEFSSGSPEKKKQPCNLGPVKSASPASVQPTTTRGASPTNAANLQPPVPVPGVSRRAVFTEIHLSSNNRQSPARENRPLRIPHVDSLLLPRSAIAKQEQLPPSSRPTAAQSKVGSCRIFSNGEQSMMSLMTEAARKSEVRQSPRKKTQMSSYTSRFVLKEAHCNDDEDSVDGDDDDDEEDTDLSGFIVDDDAELSYHDSSASESEDEAKIRNPTPSVAPPRRRLIRGSPTRRRLSFLSIDDDSDKEKTESSTDRLADAFQNLDVHEDSSRAAKSTDVQVIDLTSSPNISPKFDPSTRSRQPILNPHSSDTIKPANTVPSFLSPFEDFETVLKLAPPVSQTSATPPSKMRPSQSHEAVRTGDVEDELSDDNHNKFRTPPKTPPKSKIHSPSKLLSPSKRQYVPRSPHRPSMDTFWDQNVINDWNDEFLPKMSPAKSPRKGLARFQIYSDSEDDNDNSASISSNSLPSPYYSPRKSKSRSLSPLKSPEKEEKRRLTELKKAAAAKKKEFDGRKEKLALDLLHELDRKVAKSQLLNLASSTGGVQIIWSKTLRSTAGRANWRRTASKISGSPIKGGVTEGPGVEIKHFASIELAEKIIDSEDRLVNTLAHEFCHLTNFMISNVRDQPHGASFKSWAAKVTNHLRKSEVAMWRKVEVTTKHNYAINHKYLWVCAGREQTKTMEFLNIDEDEGCGAEYGRHSRSIDTAKHRCGKCKGRLVQVRPKPRAPVSPRKQLRDREVSGARSSSGGRTASSSSSSSSQNTTASSLVGYLVDLSD</sequence>
<accession>A0A072PQD4</accession>
<feature type="compositionally biased region" description="Polar residues" evidence="1">
    <location>
        <begin position="378"/>
        <end position="395"/>
    </location>
</feature>
<dbReference type="PANTHER" id="PTHR23099">
    <property type="entry name" value="TRANSCRIPTIONAL REGULATOR"/>
    <property type="match status" value="1"/>
</dbReference>
<feature type="compositionally biased region" description="Low complexity" evidence="1">
    <location>
        <begin position="496"/>
        <end position="524"/>
    </location>
</feature>
<gene>
    <name evidence="3" type="ORF">A1O9_00251</name>
</gene>
<dbReference type="RefSeq" id="XP_013264869.1">
    <property type="nucleotide sequence ID" value="XM_013409415.1"/>
</dbReference>
<dbReference type="PANTHER" id="PTHR23099:SF0">
    <property type="entry name" value="GERM CELL NUCLEAR ACIDIC PROTEIN"/>
    <property type="match status" value="1"/>
</dbReference>
<reference evidence="3 4" key="1">
    <citation type="submission" date="2013-03" db="EMBL/GenBank/DDBJ databases">
        <title>The Genome Sequence of Exophiala aquamarina CBS 119918.</title>
        <authorList>
            <consortium name="The Broad Institute Genomics Platform"/>
            <person name="Cuomo C."/>
            <person name="de Hoog S."/>
            <person name="Gorbushina A."/>
            <person name="Walker B."/>
            <person name="Young S.K."/>
            <person name="Zeng Q."/>
            <person name="Gargeya S."/>
            <person name="Fitzgerald M."/>
            <person name="Haas B."/>
            <person name="Abouelleil A."/>
            <person name="Allen A.W."/>
            <person name="Alvarado L."/>
            <person name="Arachchi H.M."/>
            <person name="Berlin A.M."/>
            <person name="Chapman S.B."/>
            <person name="Gainer-Dewar J."/>
            <person name="Goldberg J."/>
            <person name="Griggs A."/>
            <person name="Gujja S."/>
            <person name="Hansen M."/>
            <person name="Howarth C."/>
            <person name="Imamovic A."/>
            <person name="Ireland A."/>
            <person name="Larimer J."/>
            <person name="McCowan C."/>
            <person name="Murphy C."/>
            <person name="Pearson M."/>
            <person name="Poon T.W."/>
            <person name="Priest M."/>
            <person name="Roberts A."/>
            <person name="Saif S."/>
            <person name="Shea T."/>
            <person name="Sisk P."/>
            <person name="Sykes S."/>
            <person name="Wortman J."/>
            <person name="Nusbaum C."/>
            <person name="Birren B."/>
        </authorList>
    </citation>
    <scope>NUCLEOTIDE SEQUENCE [LARGE SCALE GENOMIC DNA]</scope>
    <source>
        <strain evidence="3 4">CBS 119918</strain>
    </source>
</reference>
<feature type="region of interest" description="Disordered" evidence="1">
    <location>
        <begin position="136"/>
        <end position="156"/>
    </location>
</feature>
<comment type="caution">
    <text evidence="3">The sequence shown here is derived from an EMBL/GenBank/DDBJ whole genome shotgun (WGS) entry which is preliminary data.</text>
</comment>
<organism evidence="3 4">
    <name type="scientific">Exophiala aquamarina CBS 119918</name>
    <dbReference type="NCBI Taxonomy" id="1182545"/>
    <lineage>
        <taxon>Eukaryota</taxon>
        <taxon>Fungi</taxon>
        <taxon>Dikarya</taxon>
        <taxon>Ascomycota</taxon>
        <taxon>Pezizomycotina</taxon>
        <taxon>Eurotiomycetes</taxon>
        <taxon>Chaetothyriomycetidae</taxon>
        <taxon>Chaetothyriales</taxon>
        <taxon>Herpotrichiellaceae</taxon>
        <taxon>Exophiala</taxon>
    </lineage>
</organism>
<feature type="region of interest" description="Disordered" evidence="1">
    <location>
        <begin position="375"/>
        <end position="454"/>
    </location>
</feature>
<feature type="compositionally biased region" description="Polar residues" evidence="1">
    <location>
        <begin position="141"/>
        <end position="154"/>
    </location>
</feature>
<name>A0A072PQD4_9EURO</name>
<evidence type="ECO:0000259" key="2">
    <source>
        <dbReference type="SMART" id="SM00731"/>
    </source>
</evidence>
<dbReference type="InterPro" id="IPR035240">
    <property type="entry name" value="SprT_Zn_ribbon"/>
</dbReference>
<feature type="compositionally biased region" description="Acidic residues" evidence="1">
    <location>
        <begin position="206"/>
        <end position="234"/>
    </location>
</feature>
<dbReference type="STRING" id="1182545.A0A072PQD4"/>
<dbReference type="GeneID" id="25275203"/>
<feature type="compositionally biased region" description="Polar residues" evidence="1">
    <location>
        <begin position="312"/>
        <end position="329"/>
    </location>
</feature>
<evidence type="ECO:0000256" key="1">
    <source>
        <dbReference type="SAM" id="MobiDB-lite"/>
    </source>
</evidence>
<feature type="compositionally biased region" description="Basic and acidic residues" evidence="1">
    <location>
        <begin position="285"/>
        <end position="297"/>
    </location>
</feature>
<dbReference type="EMBL" id="AMGV01000001">
    <property type="protein sequence ID" value="KEF62279.1"/>
    <property type="molecule type" value="Genomic_DNA"/>
</dbReference>
<dbReference type="InterPro" id="IPR006640">
    <property type="entry name" value="SprT-like_domain"/>
</dbReference>
<dbReference type="GO" id="GO:0005634">
    <property type="term" value="C:nucleus"/>
    <property type="evidence" value="ECO:0007669"/>
    <property type="project" value="TreeGrafter"/>
</dbReference>
<dbReference type="Pfam" id="PF17283">
    <property type="entry name" value="Zn_ribbon_SprT"/>
    <property type="match status" value="1"/>
</dbReference>
<dbReference type="OrthoDB" id="20772at2759"/>
<evidence type="ECO:0000313" key="4">
    <source>
        <dbReference type="Proteomes" id="UP000027920"/>
    </source>
</evidence>
<feature type="compositionally biased region" description="Polar residues" evidence="1">
    <location>
        <begin position="65"/>
        <end position="84"/>
    </location>
</feature>
<feature type="domain" description="SprT-like" evidence="2">
    <location>
        <begin position="561"/>
        <end position="758"/>
    </location>
</feature>
<dbReference type="AlphaFoldDB" id="A0A072PQD4"/>
<dbReference type="Proteomes" id="UP000027920">
    <property type="component" value="Unassembled WGS sequence"/>
</dbReference>
<feature type="region of interest" description="Disordered" evidence="1">
    <location>
        <begin position="759"/>
        <end position="814"/>
    </location>
</feature>
<proteinExistence type="predicted"/>
<dbReference type="Pfam" id="PF10263">
    <property type="entry name" value="SprT-like"/>
    <property type="match status" value="1"/>
</dbReference>
<keyword evidence="4" id="KW-1185">Reference proteome</keyword>
<feature type="compositionally biased region" description="Basic residues" evidence="1">
    <location>
        <begin position="261"/>
        <end position="275"/>
    </location>
</feature>
<feature type="compositionally biased region" description="Acidic residues" evidence="1">
    <location>
        <begin position="1"/>
        <end position="11"/>
    </location>
</feature>
<feature type="region of interest" description="Disordered" evidence="1">
    <location>
        <begin position="172"/>
        <end position="360"/>
    </location>
</feature>